<name>A0A2P2PA79_RHIMU</name>
<protein>
    <submittedName>
        <fullName evidence="1">Uncharacterized protein MANES_04G074700</fullName>
    </submittedName>
</protein>
<organism evidence="1">
    <name type="scientific">Rhizophora mucronata</name>
    <name type="common">Asiatic mangrove</name>
    <dbReference type="NCBI Taxonomy" id="61149"/>
    <lineage>
        <taxon>Eukaryota</taxon>
        <taxon>Viridiplantae</taxon>
        <taxon>Streptophyta</taxon>
        <taxon>Embryophyta</taxon>
        <taxon>Tracheophyta</taxon>
        <taxon>Spermatophyta</taxon>
        <taxon>Magnoliopsida</taxon>
        <taxon>eudicotyledons</taxon>
        <taxon>Gunneridae</taxon>
        <taxon>Pentapetalae</taxon>
        <taxon>rosids</taxon>
        <taxon>fabids</taxon>
        <taxon>Malpighiales</taxon>
        <taxon>Rhizophoraceae</taxon>
        <taxon>Rhizophora</taxon>
    </lineage>
</organism>
<reference evidence="1" key="1">
    <citation type="submission" date="2018-02" db="EMBL/GenBank/DDBJ databases">
        <title>Rhizophora mucronata_Transcriptome.</title>
        <authorList>
            <person name="Meera S.P."/>
            <person name="Sreeshan A."/>
            <person name="Augustine A."/>
        </authorList>
    </citation>
    <scope>NUCLEOTIDE SEQUENCE</scope>
    <source>
        <tissue evidence="1">Leaf</tissue>
    </source>
</reference>
<dbReference type="AlphaFoldDB" id="A0A2P2PA79"/>
<dbReference type="EMBL" id="GGEC01071196">
    <property type="protein sequence ID" value="MBX51680.1"/>
    <property type="molecule type" value="Transcribed_RNA"/>
</dbReference>
<evidence type="ECO:0000313" key="1">
    <source>
        <dbReference type="EMBL" id="MBX51680.1"/>
    </source>
</evidence>
<proteinExistence type="predicted"/>
<accession>A0A2P2PA79</accession>
<sequence length="114" mass="12850">MSIFVWWHTKSEKVMGLIQLDGGLIFGQGPLDLIADASKDGDHYVALFDTDYGELTASKLYALLSLDQVNNCSGDSDKYLFVGRFLIVLRLKNGVVLCFREEILGHIFHVDRRV</sequence>